<reference evidence="3 4" key="1">
    <citation type="submission" date="2018-11" db="EMBL/GenBank/DDBJ databases">
        <title>Genomes From Bacteria Associated with the Canine Oral Cavity: a Test Case for Automated Genome-Based Taxonomic Assignment.</title>
        <authorList>
            <person name="Coil D.A."/>
            <person name="Jospin G."/>
            <person name="Darling A.E."/>
            <person name="Wallis C."/>
            <person name="Davis I.J."/>
            <person name="Harris S."/>
            <person name="Eisen J.A."/>
            <person name="Holcombe L.J."/>
            <person name="O'Flynn C."/>
        </authorList>
    </citation>
    <scope>NUCLEOTIDE SEQUENCE [LARGE SCALE GENOMIC DNA]</scope>
    <source>
        <strain evidence="3 4">OH2822_COT-296</strain>
    </source>
</reference>
<feature type="transmembrane region" description="Helical" evidence="2">
    <location>
        <begin position="6"/>
        <end position="24"/>
    </location>
</feature>
<feature type="region of interest" description="Disordered" evidence="1">
    <location>
        <begin position="96"/>
        <end position="154"/>
    </location>
</feature>
<evidence type="ECO:0000313" key="4">
    <source>
        <dbReference type="Proteomes" id="UP000280935"/>
    </source>
</evidence>
<accession>A0A3P1WQL8</accession>
<protein>
    <recommendedName>
        <fullName evidence="5">Cellulose synthase</fullName>
    </recommendedName>
</protein>
<keyword evidence="2" id="KW-0472">Membrane</keyword>
<evidence type="ECO:0000313" key="3">
    <source>
        <dbReference type="EMBL" id="RRD48884.1"/>
    </source>
</evidence>
<feature type="transmembrane region" description="Helical" evidence="2">
    <location>
        <begin position="31"/>
        <end position="55"/>
    </location>
</feature>
<proteinExistence type="predicted"/>
<evidence type="ECO:0000256" key="2">
    <source>
        <dbReference type="SAM" id="Phobius"/>
    </source>
</evidence>
<dbReference type="EMBL" id="RQYT01000027">
    <property type="protein sequence ID" value="RRD48884.1"/>
    <property type="molecule type" value="Genomic_DNA"/>
</dbReference>
<keyword evidence="2" id="KW-0812">Transmembrane</keyword>
<dbReference type="RefSeq" id="WP_125228455.1">
    <property type="nucleotide sequence ID" value="NZ_RQYT01000027.1"/>
</dbReference>
<keyword evidence="2" id="KW-1133">Transmembrane helix</keyword>
<feature type="compositionally biased region" description="Basic and acidic residues" evidence="1">
    <location>
        <begin position="96"/>
        <end position="108"/>
    </location>
</feature>
<comment type="caution">
    <text evidence="3">The sequence shown here is derived from an EMBL/GenBank/DDBJ whole genome shotgun (WGS) entry which is preliminary data.</text>
</comment>
<dbReference type="AlphaFoldDB" id="A0A3P1WQL8"/>
<sequence length="167" mass="17419">MGTALFVTIAVMTVIIAITAGLFARNRSLRVLVAGIGLALVPLGLQLTGLLTLLINGIGSLIDWGQRTEWTNVMTWGAGLGGLGVLLVVASGFLPRSERTPAPKEPKQRSVAAEPRKPALGGAPKPAAAPQQEQPPAAPKAARRGKPAPVDEELDEIEAILKKRGIV</sequence>
<dbReference type="Proteomes" id="UP000280935">
    <property type="component" value="Unassembled WGS sequence"/>
</dbReference>
<feature type="compositionally biased region" description="Low complexity" evidence="1">
    <location>
        <begin position="118"/>
        <end position="135"/>
    </location>
</feature>
<organism evidence="3 4">
    <name type="scientific">Arachnia propionica</name>
    <dbReference type="NCBI Taxonomy" id="1750"/>
    <lineage>
        <taxon>Bacteria</taxon>
        <taxon>Bacillati</taxon>
        <taxon>Actinomycetota</taxon>
        <taxon>Actinomycetes</taxon>
        <taxon>Propionibacteriales</taxon>
        <taxon>Propionibacteriaceae</taxon>
        <taxon>Arachnia</taxon>
    </lineage>
</organism>
<gene>
    <name evidence="3" type="ORF">EII35_10660</name>
</gene>
<evidence type="ECO:0000256" key="1">
    <source>
        <dbReference type="SAM" id="MobiDB-lite"/>
    </source>
</evidence>
<evidence type="ECO:0008006" key="5">
    <source>
        <dbReference type="Google" id="ProtNLM"/>
    </source>
</evidence>
<name>A0A3P1WQL8_9ACTN</name>
<feature type="transmembrane region" description="Helical" evidence="2">
    <location>
        <begin position="75"/>
        <end position="94"/>
    </location>
</feature>